<dbReference type="PRINTS" id="PR00261">
    <property type="entry name" value="LDLRECEPTOR"/>
</dbReference>
<dbReference type="InterPro" id="IPR012674">
    <property type="entry name" value="Calycin"/>
</dbReference>
<dbReference type="CDD" id="cd00112">
    <property type="entry name" value="LDLa"/>
    <property type="match status" value="2"/>
</dbReference>
<evidence type="ECO:0000259" key="4">
    <source>
        <dbReference type="Pfam" id="PF08212"/>
    </source>
</evidence>
<dbReference type="SUPFAM" id="SSF57424">
    <property type="entry name" value="LDL receptor-like module"/>
    <property type="match status" value="2"/>
</dbReference>
<dbReference type="RefSeq" id="XP_002740224.1">
    <property type="nucleotide sequence ID" value="XM_002740178.1"/>
</dbReference>
<feature type="domain" description="Lipocalin/cytosolic fatty-acid binding" evidence="4">
    <location>
        <begin position="841"/>
        <end position="975"/>
    </location>
</feature>
<dbReference type="Pfam" id="PF00057">
    <property type="entry name" value="Ldl_recept_a"/>
    <property type="match status" value="2"/>
</dbReference>
<dbReference type="InterPro" id="IPR000566">
    <property type="entry name" value="Lipocln_cytosolic_FA-bd_dom"/>
</dbReference>
<feature type="compositionally biased region" description="Low complexity" evidence="3">
    <location>
        <begin position="270"/>
        <end position="284"/>
    </location>
</feature>
<dbReference type="PROSITE" id="PS50068">
    <property type="entry name" value="LDLRA_2"/>
    <property type="match status" value="2"/>
</dbReference>
<dbReference type="Gene3D" id="2.40.128.20">
    <property type="match status" value="6"/>
</dbReference>
<feature type="non-terminal residue" evidence="6">
    <location>
        <position position="1172"/>
    </location>
</feature>
<feature type="disulfide bond" evidence="2">
    <location>
        <begin position="1030"/>
        <end position="1048"/>
    </location>
</feature>
<dbReference type="PANTHER" id="PTHR10612:SF34">
    <property type="entry name" value="APOLIPOPROTEIN D"/>
    <property type="match status" value="1"/>
</dbReference>
<dbReference type="SMART" id="SM00192">
    <property type="entry name" value="LDLa"/>
    <property type="match status" value="2"/>
</dbReference>
<dbReference type="PROSITE" id="PS01209">
    <property type="entry name" value="LDLRA_1"/>
    <property type="match status" value="2"/>
</dbReference>
<evidence type="ECO:0000256" key="2">
    <source>
        <dbReference type="PROSITE-ProRule" id="PRU00124"/>
    </source>
</evidence>
<gene>
    <name evidence="6" type="primary">LOC100368303</name>
</gene>
<dbReference type="SUPFAM" id="SSF50814">
    <property type="entry name" value="Lipocalins"/>
    <property type="match status" value="5"/>
</dbReference>
<dbReference type="InterPro" id="IPR022272">
    <property type="entry name" value="Lipocalin_CS"/>
</dbReference>
<dbReference type="Proteomes" id="UP000694865">
    <property type="component" value="Unplaced"/>
</dbReference>
<dbReference type="PROSITE" id="PS00213">
    <property type="entry name" value="LIPOCALIN"/>
    <property type="match status" value="4"/>
</dbReference>
<dbReference type="GeneID" id="100368303"/>
<sequence>MRPGMRPSMRPSMRLSMRLSVRLSVRPSMRHGMTHSMRPRMGPNMGLSNFMKQYNGYFHHRFFALGNILRLGTNPILRVQWIGPRLRSVATFQRWNTFLHHDDVERWLDNLVIFKSDRRSTIKDIHVTFHKMFGLQLTAITIVCMCAAVLSRPSSRTLQETCLVDEIQVQEDFQVERYMGTWYEIHRRYTEEIFPDKQLSEYHLRDDGKIGMDIRGVSMRDACMPVDSLHFIGQAMGEAAAKLTVSMQPPRSGGHGPRPDGQGPGPAHGPPGQHRPPGQRRGQGPPHGIGTGNSPMFPGGAQQPSIEKEGSYWVLATDYEQYSVVYSCGAVLEDGTCEDGKTMIWVLSRTVHLPDDVIDTIDDIVRSVCVDPAQVNIAPMECTQDIPGRSCRVNEDIAAQPNFDIERYMGTWYEIAMTKSPLYPNIPNTQKTILSMRDDGNVSVTVSGIMSGPLCFDLELPGVGYIVDPQDSMAKWLVEMNIPGGFDIGDSGPYWIIETDYDRYAIVYGCNRVLEDGTCHRNHSSAWLMSRTLHLPDNVKRRLHYTLPLLCMSPSRVRHTPRVDCCNDDISLLAAAAAGGGSPGADAPGSGAPGGRPGGPPQVPPEVKKCQVSNLRLQKPFDMESYMGVWYEVASHHPGESHEESYIEKLVYTLTLDSIVDIQKTGVKEDGVCTKQPLQNKGRPIISNDAIWRLKLPNEEPSLLRIVHTDYSRYAVVYFCTQLTPLGTCAEDHAGVHVHARSPSLTDEEQAEVALIIGDLCIDTQILEYKTELNDPCTEENSNVEEVSECGEDEFHCNSQECIVTDWVCDRERDCLDGSDESPERCGPPCIVEDIQLKEDFDIERFTGEWFEIAHNFPGTVSLPDIRSMTYSITDDRELTLMMNSVKMHGVCTGHSMPGRGRMNENNPAKLTIAFPHIPKKFGNFSNVRYWVVDTDYELYAIVYTCMQVNHDGTCNPQSELVWLLSRQEELDEDAHDLAKLVLRDRLCMHRDDLRDDVGRCPAVVPQERPPPKKPCPRPEIMCTEHEFRCNNGECAPKRWKCDGEVDCGDGSDENKETCERNDDIRNHCNVDHFKAQRDFQISEFMGDWFEIAHIKGPRFLKVPDTRSSTFTLRDSIEPNSYNIEVSLNGLKVRGQCTGRDMSGTGHTLIDQPSKFLLSFPMIPSSFGSYDS</sequence>
<evidence type="ECO:0000313" key="5">
    <source>
        <dbReference type="Proteomes" id="UP000694865"/>
    </source>
</evidence>
<accession>A0ABM0GYI8</accession>
<dbReference type="PANTHER" id="PTHR10612">
    <property type="entry name" value="APOLIPOPROTEIN D"/>
    <property type="match status" value="1"/>
</dbReference>
<evidence type="ECO:0000256" key="3">
    <source>
        <dbReference type="SAM" id="MobiDB-lite"/>
    </source>
</evidence>
<keyword evidence="5" id="KW-1185">Reference proteome</keyword>
<dbReference type="Pfam" id="PF08212">
    <property type="entry name" value="Lipocalin_2"/>
    <property type="match status" value="2"/>
</dbReference>
<dbReference type="InterPro" id="IPR036055">
    <property type="entry name" value="LDL_receptor-like_sf"/>
</dbReference>
<organism evidence="5 6">
    <name type="scientific">Saccoglossus kowalevskii</name>
    <name type="common">Acorn worm</name>
    <dbReference type="NCBI Taxonomy" id="10224"/>
    <lineage>
        <taxon>Eukaryota</taxon>
        <taxon>Metazoa</taxon>
        <taxon>Hemichordata</taxon>
        <taxon>Enteropneusta</taxon>
        <taxon>Harrimaniidae</taxon>
        <taxon>Saccoglossus</taxon>
    </lineage>
</organism>
<feature type="disulfide bond" evidence="2">
    <location>
        <begin position="797"/>
        <end position="815"/>
    </location>
</feature>
<feature type="disulfide bond" evidence="2">
    <location>
        <begin position="790"/>
        <end position="802"/>
    </location>
</feature>
<feature type="domain" description="Lipocalin/cytosolic fatty-acid binding" evidence="4">
    <location>
        <begin position="403"/>
        <end position="544"/>
    </location>
</feature>
<evidence type="ECO:0000313" key="6">
    <source>
        <dbReference type="RefSeq" id="XP_002740224.1"/>
    </source>
</evidence>
<proteinExistence type="predicted"/>
<protein>
    <submittedName>
        <fullName evidence="6">Uncharacterized protein LOC100368303</fullName>
    </submittedName>
</protein>
<comment type="caution">
    <text evidence="2">Lacks conserved residue(s) required for the propagation of feature annotation.</text>
</comment>
<name>A0ABM0GYI8_SACKO</name>
<feature type="region of interest" description="Disordered" evidence="3">
    <location>
        <begin position="581"/>
        <end position="607"/>
    </location>
</feature>
<keyword evidence="1 2" id="KW-1015">Disulfide bond</keyword>
<feature type="region of interest" description="Disordered" evidence="3">
    <location>
        <begin position="246"/>
        <end position="304"/>
    </location>
</feature>
<reference evidence="6" key="1">
    <citation type="submission" date="2025-08" db="UniProtKB">
        <authorList>
            <consortium name="RefSeq"/>
        </authorList>
    </citation>
    <scope>IDENTIFICATION</scope>
    <source>
        <tissue evidence="6">Testes</tissue>
    </source>
</reference>
<dbReference type="InterPro" id="IPR002172">
    <property type="entry name" value="LDrepeatLR_classA_rpt"/>
</dbReference>
<feature type="disulfide bond" evidence="2">
    <location>
        <begin position="1023"/>
        <end position="1035"/>
    </location>
</feature>
<dbReference type="Gene3D" id="4.10.400.10">
    <property type="entry name" value="Low-density Lipoprotein Receptor"/>
    <property type="match status" value="2"/>
</dbReference>
<evidence type="ECO:0000256" key="1">
    <source>
        <dbReference type="ARBA" id="ARBA00023157"/>
    </source>
</evidence>
<dbReference type="InterPro" id="IPR023415">
    <property type="entry name" value="LDLR_class-A_CS"/>
</dbReference>